<feature type="transmembrane region" description="Helical" evidence="1">
    <location>
        <begin position="6"/>
        <end position="26"/>
    </location>
</feature>
<dbReference type="InterPro" id="IPR006750">
    <property type="entry name" value="YdcZ"/>
</dbReference>
<keyword evidence="1" id="KW-0472">Membrane</keyword>
<reference evidence="2 3" key="1">
    <citation type="submission" date="2018-07" db="EMBL/GenBank/DDBJ databases">
        <title>Thalassococcus profundi sp. nov., a marine bacterium isolated from deep seawater of Okinawa Trough.</title>
        <authorList>
            <person name="Yu M."/>
        </authorList>
    </citation>
    <scope>NUCLEOTIDE SEQUENCE [LARGE SCALE GENOMIC DNA]</scope>
    <source>
        <strain evidence="2 3">WRAS1</strain>
    </source>
</reference>
<feature type="transmembrane region" description="Helical" evidence="1">
    <location>
        <begin position="95"/>
        <end position="114"/>
    </location>
</feature>
<feature type="transmembrane region" description="Helical" evidence="1">
    <location>
        <begin position="33"/>
        <end position="56"/>
    </location>
</feature>
<sequence>MPLYAVTMLLAGIGIPILAALNAALGTRIGSPIAAATILFCVALAASTLLLLIVGPQAVTRAATAPRHLFLGGLFVAFYVITVTIIAPRFGIGNAIFFVLLGQLISAAAIDHYGLFGARLSPLTLSRSIGIALMAAGVYVTQRV</sequence>
<keyword evidence="3" id="KW-1185">Reference proteome</keyword>
<feature type="transmembrane region" description="Helical" evidence="1">
    <location>
        <begin position="120"/>
        <end position="140"/>
    </location>
</feature>
<dbReference type="OrthoDB" id="7173290at2"/>
<dbReference type="Pfam" id="PF04657">
    <property type="entry name" value="DMT_YdcZ"/>
    <property type="match status" value="1"/>
</dbReference>
<dbReference type="PANTHER" id="PTHR34821:SF2">
    <property type="entry name" value="INNER MEMBRANE PROTEIN YDCZ"/>
    <property type="match status" value="1"/>
</dbReference>
<name>A0A369TFX6_9RHOB</name>
<evidence type="ECO:0000256" key="1">
    <source>
        <dbReference type="SAM" id="Phobius"/>
    </source>
</evidence>
<dbReference type="GO" id="GO:0005886">
    <property type="term" value="C:plasma membrane"/>
    <property type="evidence" value="ECO:0007669"/>
    <property type="project" value="TreeGrafter"/>
</dbReference>
<keyword evidence="1" id="KW-0812">Transmembrane</keyword>
<comment type="caution">
    <text evidence="2">The sequence shown here is derived from an EMBL/GenBank/DDBJ whole genome shotgun (WGS) entry which is preliminary data.</text>
</comment>
<dbReference type="PANTHER" id="PTHR34821">
    <property type="entry name" value="INNER MEMBRANE PROTEIN YDCZ"/>
    <property type="match status" value="1"/>
</dbReference>
<dbReference type="EMBL" id="QPMK01000028">
    <property type="protein sequence ID" value="RDD64168.1"/>
    <property type="molecule type" value="Genomic_DNA"/>
</dbReference>
<dbReference type="Proteomes" id="UP000253977">
    <property type="component" value="Unassembled WGS sequence"/>
</dbReference>
<accession>A0A369TFX6</accession>
<organism evidence="2 3">
    <name type="scientific">Thalassococcus profundi</name>
    <dbReference type="NCBI Taxonomy" id="2282382"/>
    <lineage>
        <taxon>Bacteria</taxon>
        <taxon>Pseudomonadati</taxon>
        <taxon>Pseudomonadota</taxon>
        <taxon>Alphaproteobacteria</taxon>
        <taxon>Rhodobacterales</taxon>
        <taxon>Roseobacteraceae</taxon>
        <taxon>Thalassococcus</taxon>
    </lineage>
</organism>
<protein>
    <submittedName>
        <fullName evidence="2">DMT family transporter</fullName>
    </submittedName>
</protein>
<gene>
    <name evidence="2" type="ORF">DU478_21790</name>
</gene>
<evidence type="ECO:0000313" key="2">
    <source>
        <dbReference type="EMBL" id="RDD64168.1"/>
    </source>
</evidence>
<evidence type="ECO:0000313" key="3">
    <source>
        <dbReference type="Proteomes" id="UP000253977"/>
    </source>
</evidence>
<feature type="transmembrane region" description="Helical" evidence="1">
    <location>
        <begin position="68"/>
        <end position="88"/>
    </location>
</feature>
<dbReference type="AlphaFoldDB" id="A0A369TFX6"/>
<keyword evidence="1" id="KW-1133">Transmembrane helix</keyword>
<dbReference type="RefSeq" id="WP_114512970.1">
    <property type="nucleotide sequence ID" value="NZ_QPMK01000028.1"/>
</dbReference>
<proteinExistence type="predicted"/>